<evidence type="ECO:0000256" key="1">
    <source>
        <dbReference type="SAM" id="Phobius"/>
    </source>
</evidence>
<dbReference type="STRING" id="1242993.ehr_00837"/>
<keyword evidence="1" id="KW-0472">Membrane</keyword>
<gene>
    <name evidence="2" type="ORF">DRF75_02370</name>
</gene>
<dbReference type="RefSeq" id="WP_129992593.1">
    <property type="nucleotide sequence ID" value="NZ_QOHL01000008.1"/>
</dbReference>
<protein>
    <submittedName>
        <fullName evidence="2">Uncharacterized protein</fullName>
    </submittedName>
</protein>
<keyword evidence="1" id="KW-0812">Transmembrane</keyword>
<feature type="transmembrane region" description="Helical" evidence="1">
    <location>
        <begin position="12"/>
        <end position="36"/>
    </location>
</feature>
<proteinExistence type="predicted"/>
<accession>A0A4Q6I4G3</accession>
<dbReference type="EMBL" id="QOHL01000008">
    <property type="protein sequence ID" value="RZB12775.1"/>
    <property type="molecule type" value="Genomic_DNA"/>
</dbReference>
<evidence type="ECO:0000313" key="2">
    <source>
        <dbReference type="EMBL" id="RZB12775.1"/>
    </source>
</evidence>
<feature type="transmembrane region" description="Helical" evidence="1">
    <location>
        <begin position="221"/>
        <end position="240"/>
    </location>
</feature>
<feature type="transmembrane region" description="Helical" evidence="1">
    <location>
        <begin position="171"/>
        <end position="191"/>
    </location>
</feature>
<name>A0A4Q6I4G3_9RICK</name>
<comment type="caution">
    <text evidence="2">The sequence shown here is derived from an EMBL/GenBank/DDBJ whole genome shotgun (WGS) entry which is preliminary data.</text>
</comment>
<keyword evidence="3" id="KW-1185">Reference proteome</keyword>
<dbReference type="AlphaFoldDB" id="A0A4Q6I4G3"/>
<reference evidence="2 3" key="1">
    <citation type="submission" date="2018-06" db="EMBL/GenBank/DDBJ databases">
        <title>Complete Genome Sequence of Ehrlichia minasensis Isolated From Cattle.</title>
        <authorList>
            <person name="Aguiar D.M."/>
            <person name="Araujo J.P.A.Jr."/>
            <person name="Nakazato L."/>
            <person name="Bard E."/>
            <person name="Cabezas-Cruz A."/>
        </authorList>
    </citation>
    <scope>NUCLEOTIDE SEQUENCE [LARGE SCALE GENOMIC DNA]</scope>
    <source>
        <strain evidence="2 3">B11</strain>
    </source>
</reference>
<sequence>MFFFKKSTHKTKYYIAFCANIIYFGVFLFAIFIQLIRFPSKLSTKDLLLINVLMVLSARIVLFLLSSYELTCTYYNDKQSSLSQYKKAAHIAEVISTILAITIQVIAVAHVAKGDLEIVSDKKSTIHIKGAVDFVSILIKLLIASPLLIYFYYNRMKENQHPTQQKKIKYLFYLSITSLVISYIAFIGKIINVLEQTQSFSLFNTENYSNNGPTNFPLGPIIRISCIAASIIILSIIFGIESSISSVLSDTTTHSQYQSLEQSGG</sequence>
<feature type="transmembrane region" description="Helical" evidence="1">
    <location>
        <begin position="91"/>
        <end position="111"/>
    </location>
</feature>
<feature type="transmembrane region" description="Helical" evidence="1">
    <location>
        <begin position="48"/>
        <end position="70"/>
    </location>
</feature>
<evidence type="ECO:0000313" key="3">
    <source>
        <dbReference type="Proteomes" id="UP000293377"/>
    </source>
</evidence>
<organism evidence="2 3">
    <name type="scientific">Ehrlichia minasensis</name>
    <dbReference type="NCBI Taxonomy" id="1242993"/>
    <lineage>
        <taxon>Bacteria</taxon>
        <taxon>Pseudomonadati</taxon>
        <taxon>Pseudomonadota</taxon>
        <taxon>Alphaproteobacteria</taxon>
        <taxon>Rickettsiales</taxon>
        <taxon>Anaplasmataceae</taxon>
        <taxon>Ehrlichia</taxon>
    </lineage>
</organism>
<keyword evidence="1" id="KW-1133">Transmembrane helix</keyword>
<dbReference type="Proteomes" id="UP000293377">
    <property type="component" value="Unassembled WGS sequence"/>
</dbReference>
<feature type="transmembrane region" description="Helical" evidence="1">
    <location>
        <begin position="131"/>
        <end position="151"/>
    </location>
</feature>